<gene>
    <name evidence="2" type="ORF">GCM10011487_20000</name>
</gene>
<dbReference type="SUPFAM" id="SSF51735">
    <property type="entry name" value="NAD(P)-binding Rossmann-fold domains"/>
    <property type="match status" value="1"/>
</dbReference>
<keyword evidence="3" id="KW-1185">Reference proteome</keyword>
<evidence type="ECO:0000259" key="1">
    <source>
        <dbReference type="SMART" id="SM00829"/>
    </source>
</evidence>
<comment type="caution">
    <text evidence="2">The sequence shown here is derived from an EMBL/GenBank/DDBJ whole genome shotgun (WGS) entry which is preliminary data.</text>
</comment>
<dbReference type="Pfam" id="PF13602">
    <property type="entry name" value="ADH_zinc_N_2"/>
    <property type="match status" value="1"/>
</dbReference>
<protein>
    <submittedName>
        <fullName evidence="2">NADPH:quinone reductase</fullName>
    </submittedName>
</protein>
<dbReference type="PROSITE" id="PS01162">
    <property type="entry name" value="QOR_ZETA_CRYSTAL"/>
    <property type="match status" value="1"/>
</dbReference>
<dbReference type="InterPro" id="IPR052733">
    <property type="entry name" value="Chloroplast_QOR"/>
</dbReference>
<accession>A0A829YA00</accession>
<dbReference type="GO" id="GO:0008270">
    <property type="term" value="F:zinc ion binding"/>
    <property type="evidence" value="ECO:0007669"/>
    <property type="project" value="InterPro"/>
</dbReference>
<dbReference type="SMART" id="SM00829">
    <property type="entry name" value="PKS_ER"/>
    <property type="match status" value="1"/>
</dbReference>
<dbReference type="Pfam" id="PF08240">
    <property type="entry name" value="ADH_N"/>
    <property type="match status" value="1"/>
</dbReference>
<name>A0A829YA00_9GAMM</name>
<dbReference type="PANTHER" id="PTHR44013">
    <property type="entry name" value="ZINC-TYPE ALCOHOL DEHYDROGENASE-LIKE PROTEIN C16A3.02C"/>
    <property type="match status" value="1"/>
</dbReference>
<dbReference type="EMBL" id="BLJN01000002">
    <property type="protein sequence ID" value="GFE80000.1"/>
    <property type="molecule type" value="Genomic_DNA"/>
</dbReference>
<dbReference type="CDD" id="cd08267">
    <property type="entry name" value="MDR1"/>
    <property type="match status" value="1"/>
</dbReference>
<dbReference type="InterPro" id="IPR002364">
    <property type="entry name" value="Quin_OxRdtase/zeta-crystal_CS"/>
</dbReference>
<evidence type="ECO:0000313" key="3">
    <source>
        <dbReference type="Proteomes" id="UP000445000"/>
    </source>
</evidence>
<feature type="domain" description="Enoyl reductase (ER)" evidence="1">
    <location>
        <begin position="55"/>
        <end position="366"/>
    </location>
</feature>
<dbReference type="Proteomes" id="UP000445000">
    <property type="component" value="Unassembled WGS sequence"/>
</dbReference>
<dbReference type="InterPro" id="IPR020843">
    <property type="entry name" value="ER"/>
</dbReference>
<dbReference type="AlphaFoldDB" id="A0A829YA00"/>
<dbReference type="Gene3D" id="3.40.50.720">
    <property type="entry name" value="NAD(P)-binding Rossmann-like Domain"/>
    <property type="match status" value="1"/>
</dbReference>
<dbReference type="SUPFAM" id="SSF50129">
    <property type="entry name" value="GroES-like"/>
    <property type="match status" value="1"/>
</dbReference>
<organism evidence="2 3">
    <name type="scientific">Steroidobacter agaridevorans</name>
    <dbReference type="NCBI Taxonomy" id="2695856"/>
    <lineage>
        <taxon>Bacteria</taxon>
        <taxon>Pseudomonadati</taxon>
        <taxon>Pseudomonadota</taxon>
        <taxon>Gammaproteobacteria</taxon>
        <taxon>Steroidobacterales</taxon>
        <taxon>Steroidobacteraceae</taxon>
        <taxon>Steroidobacter</taxon>
    </lineage>
</organism>
<sequence length="401" mass="42814">MTMKKRIFISLAGVLALAITSLAIMLSYNAECPTPASSTQGPQPLMKAVMQRCYGSPEMLTLEEIPKPTPADNEVLVRVQAAAVNPLDWHGAAGVPYVMRLGSGLGTPKDPRTGVDFAGTVESVGKQVTRFKPGDEVFGGRGGAFAEYVVVPEDRAIAAKPSNVTFEQAAAIPIAAVTALQALRDQAHVQAGQRVLINGASGGVGTFAVQIAKSFGAEVTGVCSTRNVELVRTLGADHVIDYKKEGFTTANQRYDVIIDNVGNHSPLKLRQALTPNGAVVIVGAPKDGPWIGTFMGIIKGTVLSWFVPEKFVFFVARLTQDDLTFLARLAGEGKMTAVIDRNFTLGEVPAAIEYLAGWHARGKVVVRVPPDTAQSQKWKPTPNVVSNVFNESSKRSMTLSR</sequence>
<dbReference type="Gene3D" id="3.90.180.10">
    <property type="entry name" value="Medium-chain alcohol dehydrogenases, catalytic domain"/>
    <property type="match status" value="1"/>
</dbReference>
<proteinExistence type="predicted"/>
<evidence type="ECO:0000313" key="2">
    <source>
        <dbReference type="EMBL" id="GFE80000.1"/>
    </source>
</evidence>
<reference evidence="3" key="1">
    <citation type="submission" date="2020-01" db="EMBL/GenBank/DDBJ databases">
        <title>'Steroidobacter agaridevorans' sp. nov., agar-degrading bacteria isolated from rhizosphere soils.</title>
        <authorList>
            <person name="Ikenaga M."/>
            <person name="Kataoka M."/>
            <person name="Murouchi A."/>
            <person name="Katsuragi S."/>
            <person name="Sakai M."/>
        </authorList>
    </citation>
    <scope>NUCLEOTIDE SEQUENCE [LARGE SCALE GENOMIC DNA]</scope>
    <source>
        <strain evidence="3">YU21-B</strain>
    </source>
</reference>
<dbReference type="InterPro" id="IPR036291">
    <property type="entry name" value="NAD(P)-bd_dom_sf"/>
</dbReference>
<dbReference type="InterPro" id="IPR011032">
    <property type="entry name" value="GroES-like_sf"/>
</dbReference>
<dbReference type="InterPro" id="IPR013154">
    <property type="entry name" value="ADH-like_N"/>
</dbReference>
<dbReference type="PANTHER" id="PTHR44013:SF1">
    <property type="entry name" value="ZINC-TYPE ALCOHOL DEHYDROGENASE-LIKE PROTEIN C16A3.02C"/>
    <property type="match status" value="1"/>
</dbReference>
<dbReference type="GO" id="GO:0016491">
    <property type="term" value="F:oxidoreductase activity"/>
    <property type="evidence" value="ECO:0007669"/>
    <property type="project" value="InterPro"/>
</dbReference>